<feature type="domain" description="4Fe-4S ferredoxin-type" evidence="8">
    <location>
        <begin position="3"/>
        <end position="32"/>
    </location>
</feature>
<evidence type="ECO:0000256" key="6">
    <source>
        <dbReference type="ARBA" id="ARBA00023004"/>
    </source>
</evidence>
<keyword evidence="4" id="KW-0521">NADP</keyword>
<dbReference type="InterPro" id="IPR023753">
    <property type="entry name" value="FAD/NAD-binding_dom"/>
</dbReference>
<dbReference type="SUPFAM" id="SSF54862">
    <property type="entry name" value="4Fe-4S ferredoxins"/>
    <property type="match status" value="1"/>
</dbReference>
<dbReference type="Pfam" id="PF13247">
    <property type="entry name" value="Fer4_11"/>
    <property type="match status" value="1"/>
</dbReference>
<dbReference type="InterPro" id="IPR017896">
    <property type="entry name" value="4Fe4S_Fe-S-bd"/>
</dbReference>
<evidence type="ECO:0000256" key="5">
    <source>
        <dbReference type="ARBA" id="ARBA00023002"/>
    </source>
</evidence>
<dbReference type="InterPro" id="IPR028261">
    <property type="entry name" value="DPD_II"/>
</dbReference>
<dbReference type="SUPFAM" id="SSF51971">
    <property type="entry name" value="Nucleotide-binding domain"/>
    <property type="match status" value="1"/>
</dbReference>
<keyword evidence="3" id="KW-0479">Metal-binding</keyword>
<dbReference type="NCBIfam" id="NF009451">
    <property type="entry name" value="PRK12809.1"/>
    <property type="match status" value="1"/>
</dbReference>
<dbReference type="PANTHER" id="PTHR42783">
    <property type="entry name" value="GLUTAMATE SYNTHASE [NADPH] SMALL CHAIN"/>
    <property type="match status" value="1"/>
</dbReference>
<evidence type="ECO:0000256" key="4">
    <source>
        <dbReference type="ARBA" id="ARBA00022857"/>
    </source>
</evidence>
<protein>
    <submittedName>
        <fullName evidence="9">Oxidoreductase (Fe-S)-binding subunit</fullName>
    </submittedName>
</protein>
<dbReference type="Gene3D" id="1.10.1060.10">
    <property type="entry name" value="Alpha-helical ferredoxin"/>
    <property type="match status" value="1"/>
</dbReference>
<evidence type="ECO:0000256" key="3">
    <source>
        <dbReference type="ARBA" id="ARBA00022723"/>
    </source>
</evidence>
<dbReference type="GO" id="GO:0046872">
    <property type="term" value="F:metal ion binding"/>
    <property type="evidence" value="ECO:0007669"/>
    <property type="project" value="UniProtKB-KW"/>
</dbReference>
<evidence type="ECO:0000259" key="8">
    <source>
        <dbReference type="PROSITE" id="PS51379"/>
    </source>
</evidence>
<gene>
    <name evidence="9" type="ORF">E2R62_13590</name>
</gene>
<reference evidence="9" key="1">
    <citation type="submission" date="2019-03" db="EMBL/GenBank/DDBJ databases">
        <title>Complete genome sequence of enteropathogenic Citrobacter rodentium strain DBS100.</title>
        <authorList>
            <person name="Popov G."/>
            <person name="Fiebig A."/>
            <person name="Shideler S."/>
            <person name="Coombes B."/>
            <person name="Savchenko A."/>
        </authorList>
    </citation>
    <scope>NUCLEOTIDE SEQUENCE</scope>
    <source>
        <strain evidence="9">DBS100</strain>
    </source>
</reference>
<dbReference type="RefSeq" id="WP_012907456.1">
    <property type="nucleotide sequence ID" value="NZ_CAJTBI010000035.1"/>
</dbReference>
<evidence type="ECO:0000256" key="2">
    <source>
        <dbReference type="ARBA" id="ARBA00022485"/>
    </source>
</evidence>
<dbReference type="GO" id="GO:0016491">
    <property type="term" value="F:oxidoreductase activity"/>
    <property type="evidence" value="ECO:0007669"/>
    <property type="project" value="UniProtKB-KW"/>
</dbReference>
<proteinExistence type="predicted"/>
<keyword evidence="5" id="KW-0560">Oxidoreductase</keyword>
<dbReference type="Gene3D" id="3.50.50.60">
    <property type="entry name" value="FAD/NAD(P)-binding domain"/>
    <property type="match status" value="3"/>
</dbReference>
<dbReference type="FunFam" id="3.50.50.60:FF:000041">
    <property type="entry name" value="Glutamate synthase, small subunit"/>
    <property type="match status" value="1"/>
</dbReference>
<dbReference type="Gene3D" id="3.30.70.20">
    <property type="match status" value="2"/>
</dbReference>
<dbReference type="InterPro" id="IPR017900">
    <property type="entry name" value="4Fe4S_Fe_S_CS"/>
</dbReference>
<dbReference type="AlphaFoldDB" id="A0A482PIA3"/>
<dbReference type="OMA" id="PEYAPCI"/>
<dbReference type="Pfam" id="PF14691">
    <property type="entry name" value="Fer4_20"/>
    <property type="match status" value="1"/>
</dbReference>
<comment type="cofactor">
    <cofactor evidence="1">
        <name>[4Fe-4S] cluster</name>
        <dbReference type="ChEBI" id="CHEBI:49883"/>
    </cofactor>
</comment>
<accession>A0A482PIA3</accession>
<dbReference type="EMBL" id="CP038008">
    <property type="protein sequence ID" value="QBY29773.1"/>
    <property type="molecule type" value="Genomic_DNA"/>
</dbReference>
<dbReference type="InterPro" id="IPR006006">
    <property type="entry name" value="GltD-like"/>
</dbReference>
<dbReference type="PRINTS" id="PR00419">
    <property type="entry name" value="ADXRDTASE"/>
</dbReference>
<dbReference type="InterPro" id="IPR036188">
    <property type="entry name" value="FAD/NAD-bd_sf"/>
</dbReference>
<dbReference type="PROSITE" id="PS00198">
    <property type="entry name" value="4FE4S_FER_1"/>
    <property type="match status" value="1"/>
</dbReference>
<keyword evidence="7" id="KW-0411">Iron-sulfur</keyword>
<dbReference type="PANTHER" id="PTHR42783:SF3">
    <property type="entry name" value="GLUTAMATE SYNTHASE [NADPH] SMALL CHAIN-RELATED"/>
    <property type="match status" value="1"/>
</dbReference>
<evidence type="ECO:0000313" key="9">
    <source>
        <dbReference type="EMBL" id="QBY29773.1"/>
    </source>
</evidence>
<organism evidence="9">
    <name type="scientific">Citrobacter rodentium</name>
    <dbReference type="NCBI Taxonomy" id="67825"/>
    <lineage>
        <taxon>Bacteria</taxon>
        <taxon>Pseudomonadati</taxon>
        <taxon>Pseudomonadota</taxon>
        <taxon>Gammaproteobacteria</taxon>
        <taxon>Enterobacterales</taxon>
        <taxon>Enterobacteriaceae</taxon>
        <taxon>Citrobacter</taxon>
    </lineage>
</organism>
<keyword evidence="2" id="KW-0004">4Fe-4S</keyword>
<dbReference type="PROSITE" id="PS51379">
    <property type="entry name" value="4FE4S_FER_2"/>
    <property type="match status" value="2"/>
</dbReference>
<dbReference type="InterPro" id="IPR009051">
    <property type="entry name" value="Helical_ferredxn"/>
</dbReference>
<name>A0A482PIA3_CITRO</name>
<dbReference type="Pfam" id="PF07992">
    <property type="entry name" value="Pyr_redox_2"/>
    <property type="match status" value="1"/>
</dbReference>
<dbReference type="CDD" id="cd10554">
    <property type="entry name" value="HycB_like"/>
    <property type="match status" value="1"/>
</dbReference>
<dbReference type="GO" id="GO:0051539">
    <property type="term" value="F:4 iron, 4 sulfur cluster binding"/>
    <property type="evidence" value="ECO:0007669"/>
    <property type="project" value="UniProtKB-KW"/>
</dbReference>
<evidence type="ECO:0000256" key="1">
    <source>
        <dbReference type="ARBA" id="ARBA00001966"/>
    </source>
</evidence>
<evidence type="ECO:0000256" key="7">
    <source>
        <dbReference type="ARBA" id="ARBA00023014"/>
    </source>
</evidence>
<dbReference type="NCBIfam" id="TIGR01318">
    <property type="entry name" value="gltD_gamma_fam"/>
    <property type="match status" value="1"/>
</dbReference>
<keyword evidence="6" id="KW-0408">Iron</keyword>
<sequence>MNKFIVADAANCIGCHACEVACVTSHHQDSWPQQRSDFLPRIHVFFHRNTSSATTCRHCNDAPCVASCPTQALIFANNSVQLTEALCIGCKNCVIACPFGAIEMVANDDEAPLLAQKCDLCNQHPSGQQACVASCPTRALRLMDEAGINQLRRERQIRSAVGQPVDTVRGERRRDILDKPPRVGAKKIASEERKQHFAEIYSPLAGCDATYESGRCLYCAQKAWCNWTCPLHNAIPDFIRLVNEDKIIEAAELCHQSSSLPEICGRVCPQDRLCEGACTLKNEGGSVTIGNLERYITDTALKMGWLPSIGDVTPRKERVAVIGAGPAGLGCADILARAGVQVDVFDRHPEIGGLLTFGIPPFKLDKNVLKVRREIFSNMGIHFHLNQEVGRDVDFSELVENYDAMFLGVGTYGLMKAGLEGEDAPGVIQALPFLIASTRDVMGLEESAEYPLTAIKGKNVVVLGGGDTAMDCLRTAIRRGAASVTCAYRRDELSMPGSKKEVINAREEGVNFEFNVQPQSILRNRKGQVTGVGMIRTKMGEPGPDGRRRPQPIAGSEFELPADVLIMAFGFQPHDTPWLRGLGIKRDRWGNIATGGKGRATTQTSHDKIFAGGDVVTGADLVVTAMAAGRRAASEMLTLFREKEGI</sequence>
<feature type="domain" description="4Fe-4S ferredoxin-type" evidence="8">
    <location>
        <begin position="78"/>
        <end position="107"/>
    </location>
</feature>